<dbReference type="Proteomes" id="UP000297245">
    <property type="component" value="Unassembled WGS sequence"/>
</dbReference>
<feature type="compositionally biased region" description="Low complexity" evidence="1">
    <location>
        <begin position="674"/>
        <end position="693"/>
    </location>
</feature>
<gene>
    <name evidence="2" type="ORF">K435DRAFT_876077</name>
</gene>
<proteinExistence type="predicted"/>
<feature type="compositionally biased region" description="Basic residues" evidence="1">
    <location>
        <begin position="710"/>
        <end position="720"/>
    </location>
</feature>
<reference evidence="2 3" key="1">
    <citation type="journal article" date="2019" name="Nat. Ecol. Evol.">
        <title>Megaphylogeny resolves global patterns of mushroom evolution.</title>
        <authorList>
            <person name="Varga T."/>
            <person name="Krizsan K."/>
            <person name="Foldi C."/>
            <person name="Dima B."/>
            <person name="Sanchez-Garcia M."/>
            <person name="Sanchez-Ramirez S."/>
            <person name="Szollosi G.J."/>
            <person name="Szarkandi J.G."/>
            <person name="Papp V."/>
            <person name="Albert L."/>
            <person name="Andreopoulos W."/>
            <person name="Angelini C."/>
            <person name="Antonin V."/>
            <person name="Barry K.W."/>
            <person name="Bougher N.L."/>
            <person name="Buchanan P."/>
            <person name="Buyck B."/>
            <person name="Bense V."/>
            <person name="Catcheside P."/>
            <person name="Chovatia M."/>
            <person name="Cooper J."/>
            <person name="Damon W."/>
            <person name="Desjardin D."/>
            <person name="Finy P."/>
            <person name="Geml J."/>
            <person name="Haridas S."/>
            <person name="Hughes K."/>
            <person name="Justo A."/>
            <person name="Karasinski D."/>
            <person name="Kautmanova I."/>
            <person name="Kiss B."/>
            <person name="Kocsube S."/>
            <person name="Kotiranta H."/>
            <person name="LaButti K.M."/>
            <person name="Lechner B.E."/>
            <person name="Liimatainen K."/>
            <person name="Lipzen A."/>
            <person name="Lukacs Z."/>
            <person name="Mihaltcheva S."/>
            <person name="Morgado L.N."/>
            <person name="Niskanen T."/>
            <person name="Noordeloos M.E."/>
            <person name="Ohm R.A."/>
            <person name="Ortiz-Santana B."/>
            <person name="Ovrebo C."/>
            <person name="Racz N."/>
            <person name="Riley R."/>
            <person name="Savchenko A."/>
            <person name="Shiryaev A."/>
            <person name="Soop K."/>
            <person name="Spirin V."/>
            <person name="Szebenyi C."/>
            <person name="Tomsovsky M."/>
            <person name="Tulloss R.E."/>
            <person name="Uehling J."/>
            <person name="Grigoriev I.V."/>
            <person name="Vagvolgyi C."/>
            <person name="Papp T."/>
            <person name="Martin F.M."/>
            <person name="Miettinen O."/>
            <person name="Hibbett D.S."/>
            <person name="Nagy L.G."/>
        </authorList>
    </citation>
    <scope>NUCLEOTIDE SEQUENCE [LARGE SCALE GENOMIC DNA]</scope>
    <source>
        <strain evidence="2 3">CBS 962.96</strain>
    </source>
</reference>
<feature type="compositionally biased region" description="Polar residues" evidence="1">
    <location>
        <begin position="785"/>
        <end position="795"/>
    </location>
</feature>
<feature type="region of interest" description="Disordered" evidence="1">
    <location>
        <begin position="1"/>
        <end position="57"/>
    </location>
</feature>
<feature type="compositionally biased region" description="Polar residues" evidence="1">
    <location>
        <begin position="854"/>
        <end position="869"/>
    </location>
</feature>
<feature type="region of interest" description="Disordered" evidence="1">
    <location>
        <begin position="351"/>
        <end position="383"/>
    </location>
</feature>
<protein>
    <submittedName>
        <fullName evidence="2">Uncharacterized protein</fullName>
    </submittedName>
</protein>
<feature type="compositionally biased region" description="Low complexity" evidence="1">
    <location>
        <begin position="1"/>
        <end position="17"/>
    </location>
</feature>
<name>A0A4S8KT27_DENBC</name>
<feature type="compositionally biased region" description="Pro residues" evidence="1">
    <location>
        <begin position="694"/>
        <end position="704"/>
    </location>
</feature>
<accession>A0A4S8KT27</accession>
<feature type="compositionally biased region" description="Basic and acidic residues" evidence="1">
    <location>
        <begin position="647"/>
        <end position="672"/>
    </location>
</feature>
<dbReference type="OrthoDB" id="2507488at2759"/>
<feature type="region of interest" description="Disordered" evidence="1">
    <location>
        <begin position="266"/>
        <end position="320"/>
    </location>
</feature>
<feature type="compositionally biased region" description="Polar residues" evidence="1">
    <location>
        <begin position="186"/>
        <end position="195"/>
    </location>
</feature>
<feature type="compositionally biased region" description="Basic residues" evidence="1">
    <location>
        <begin position="28"/>
        <end position="38"/>
    </location>
</feature>
<feature type="region of interest" description="Disordered" evidence="1">
    <location>
        <begin position="514"/>
        <end position="537"/>
    </location>
</feature>
<keyword evidence="3" id="KW-1185">Reference proteome</keyword>
<evidence type="ECO:0000256" key="1">
    <source>
        <dbReference type="SAM" id="MobiDB-lite"/>
    </source>
</evidence>
<sequence length="923" mass="97442">MYRNSNSSNSPHSPSSPIFDVPEFPTLRRVKPLPKRRRTSLDNSAIPPGEGGGGGGTHHLFHATAVNALTASGNAVSAVIPFGRNILTDENGNPIAAATTTTTSTTNGVPSGGMVVPGGNGLPPSLHMPGLPPIPLALPGPDATAEEVLAHADALRSYYMPLLGAAAAGMRVGLGGLAEYAAERGNQGNDASGDSGSLGHNGDAVHSGGEEPANANDPSLQFGGVQFPLPSFPLPHGGLLQDFDTAQLTAQLQYTAAAAGDALNAVPDLTGGVRDRERDSDSDRGDGDYVDHLRQPGNTKKRKVPANHFSHSQLSREDGDLVSGLGMGLGGVPDDEEEAMLSFKLDGIALKSDGDGAPESVNPTGAGPGPGGTGPASALNDGSDKLHHLLQPNFSQHLSSSVQPVPQNQQLQSQYLQQHHVQLTRLRLLSKSKRRTHFADENLDMGSKMSAVMSAATLAGLQHKEMLKSRKRQLATVLSVLTNSANSKDGGTGRDGVGDTLALEQALSGMNSTWGSYGKGTEEGEGALTTPGSGDTKMKVRFSKRKVPRMARTMKALVIKGKENRNRERDDIEVVVPECTFTFVCHSATSDRLIATKEEVILLRQKFEAELNRQAAKTAKAAKAAKLAAVNAKNGTSGGTPKGGRQKRIEREKEREREREKARIAAGEKETDSGNGKSVVTTTTTTAPTTTVPALPPPSPPPNSPANKGKNSKGKKKKRSALANASNPHHLRNYVPSRLPNSGGAGHGTDNNPEDLWPFSLRFLSTELPPKRRKGSDADGKRSPQRNSDSHSLSAIQLTNPADEWICPFCEYELFYGDDLDFRRAVRKRKAILKRRTRARERAAAAASGRLSAKKNQGSADNKESGSNTAVGVGGASGDADAEFDEEAYEKDVKSGLIKDGVGVLGALNRNRDGNREGEAGYG</sequence>
<organism evidence="2 3">
    <name type="scientific">Dendrothele bispora (strain CBS 962.96)</name>
    <dbReference type="NCBI Taxonomy" id="1314807"/>
    <lineage>
        <taxon>Eukaryota</taxon>
        <taxon>Fungi</taxon>
        <taxon>Dikarya</taxon>
        <taxon>Basidiomycota</taxon>
        <taxon>Agaricomycotina</taxon>
        <taxon>Agaricomycetes</taxon>
        <taxon>Agaricomycetidae</taxon>
        <taxon>Agaricales</taxon>
        <taxon>Agaricales incertae sedis</taxon>
        <taxon>Dendrothele</taxon>
    </lineage>
</organism>
<feature type="region of interest" description="Disordered" evidence="1">
    <location>
        <begin position="632"/>
        <end position="795"/>
    </location>
</feature>
<feature type="region of interest" description="Disordered" evidence="1">
    <location>
        <begin position="843"/>
        <end position="885"/>
    </location>
</feature>
<evidence type="ECO:0000313" key="3">
    <source>
        <dbReference type="Proteomes" id="UP000297245"/>
    </source>
</evidence>
<feature type="compositionally biased region" description="Basic and acidic residues" evidence="1">
    <location>
        <begin position="273"/>
        <end position="294"/>
    </location>
</feature>
<dbReference type="AlphaFoldDB" id="A0A4S8KT27"/>
<feature type="region of interest" description="Disordered" evidence="1">
    <location>
        <begin position="185"/>
        <end position="227"/>
    </location>
</feature>
<dbReference type="EMBL" id="ML180106">
    <property type="protein sequence ID" value="THU78939.1"/>
    <property type="molecule type" value="Genomic_DNA"/>
</dbReference>
<evidence type="ECO:0000313" key="2">
    <source>
        <dbReference type="EMBL" id="THU78939.1"/>
    </source>
</evidence>